<accession>A0ABD1D9N1</accession>
<proteinExistence type="predicted"/>
<keyword evidence="3" id="KW-1185">Reference proteome</keyword>
<feature type="compositionally biased region" description="Polar residues" evidence="1">
    <location>
        <begin position="7"/>
        <end position="19"/>
    </location>
</feature>
<protein>
    <submittedName>
        <fullName evidence="2">Uncharacterized protein</fullName>
    </submittedName>
</protein>
<dbReference type="AlphaFoldDB" id="A0ABD1D9N1"/>
<evidence type="ECO:0000313" key="2">
    <source>
        <dbReference type="EMBL" id="KAL1396353.1"/>
    </source>
</evidence>
<gene>
    <name evidence="2" type="ORF">pipiens_010572</name>
</gene>
<evidence type="ECO:0000256" key="1">
    <source>
        <dbReference type="SAM" id="MobiDB-lite"/>
    </source>
</evidence>
<sequence>MGRYRRTFNSPGTANSSTAGIPKKMREKRTDNDASALAPRTVCLTLDSGAFDWLEIVPELSVALECESAAGIAEDIWNGPRLPTLPLENCFDESIPVRSWVDPAKPGAASLSSITFSTDKNCNSAPSNHTLTSYSAS</sequence>
<reference evidence="2 3" key="1">
    <citation type="submission" date="2024-05" db="EMBL/GenBank/DDBJ databases">
        <title>Culex pipiens pipiens assembly and annotation.</title>
        <authorList>
            <person name="Alout H."/>
            <person name="Durand T."/>
        </authorList>
    </citation>
    <scope>NUCLEOTIDE SEQUENCE [LARGE SCALE GENOMIC DNA]</scope>
    <source>
        <strain evidence="2">HA-2024</strain>
        <tissue evidence="2">Whole body</tissue>
    </source>
</reference>
<organism evidence="2 3">
    <name type="scientific">Culex pipiens pipiens</name>
    <name type="common">Northern house mosquito</name>
    <dbReference type="NCBI Taxonomy" id="38569"/>
    <lineage>
        <taxon>Eukaryota</taxon>
        <taxon>Metazoa</taxon>
        <taxon>Ecdysozoa</taxon>
        <taxon>Arthropoda</taxon>
        <taxon>Hexapoda</taxon>
        <taxon>Insecta</taxon>
        <taxon>Pterygota</taxon>
        <taxon>Neoptera</taxon>
        <taxon>Endopterygota</taxon>
        <taxon>Diptera</taxon>
        <taxon>Nematocera</taxon>
        <taxon>Culicoidea</taxon>
        <taxon>Culicidae</taxon>
        <taxon>Culicinae</taxon>
        <taxon>Culicini</taxon>
        <taxon>Culex</taxon>
        <taxon>Culex</taxon>
    </lineage>
</organism>
<dbReference type="EMBL" id="JBEHCU010006738">
    <property type="protein sequence ID" value="KAL1396353.1"/>
    <property type="molecule type" value="Genomic_DNA"/>
</dbReference>
<name>A0ABD1D9N1_CULPP</name>
<evidence type="ECO:0000313" key="3">
    <source>
        <dbReference type="Proteomes" id="UP001562425"/>
    </source>
</evidence>
<dbReference type="Proteomes" id="UP001562425">
    <property type="component" value="Unassembled WGS sequence"/>
</dbReference>
<comment type="caution">
    <text evidence="2">The sequence shown here is derived from an EMBL/GenBank/DDBJ whole genome shotgun (WGS) entry which is preliminary data.</text>
</comment>
<feature type="region of interest" description="Disordered" evidence="1">
    <location>
        <begin position="1"/>
        <end position="34"/>
    </location>
</feature>